<keyword evidence="5" id="KW-1185">Reference proteome</keyword>
<dbReference type="CDD" id="cd03801">
    <property type="entry name" value="GT4_PimA-like"/>
    <property type="match status" value="1"/>
</dbReference>
<evidence type="ECO:0000313" key="4">
    <source>
        <dbReference type="EMBL" id="AEH07274.1"/>
    </source>
</evidence>
<gene>
    <name evidence="4" type="ordered locus">Metok_1307</name>
</gene>
<dbReference type="STRING" id="647113.Metok_1307"/>
<evidence type="ECO:0000256" key="1">
    <source>
        <dbReference type="ARBA" id="ARBA00022679"/>
    </source>
</evidence>
<evidence type="ECO:0000259" key="2">
    <source>
        <dbReference type="Pfam" id="PF00534"/>
    </source>
</evidence>
<evidence type="ECO:0000313" key="5">
    <source>
        <dbReference type="Proteomes" id="UP000009296"/>
    </source>
</evidence>
<dbReference type="InterPro" id="IPR001296">
    <property type="entry name" value="Glyco_trans_1"/>
</dbReference>
<protein>
    <submittedName>
        <fullName evidence="4">Glycosyl transferase group 1</fullName>
    </submittedName>
</protein>
<sequence length="368" mass="41758">MKVYFISTFPTNGCGISEYSLNIINELKSQGINIISRKSNFLKSKNPFNLLIYFLEIILKKPDIVHIQYTPSSVGIFFPLFMILMKLFANSKVVITSHEKPESYLKHLDAPILKKLFLAYEKISLKFADIVLVHTDEHFEKLLKYYGLKNIQKIHFPIPTPQKTKDGIKHILKHYGLDNIPCDTILFLGAIRPNKGLEYLIDAAVILKNKGINYKIIVVGGIPKTSKNYFKELLGKINEYGLMDYFKILGYVPDKDLPAIFAISDIGVLPYTEITQSQTLHQMIAYKIPVVVTNVGGIKDIVKPNNIGIIVKKKDPGNLAEGIFTLLNNKNNILTFKKNLEKLNDAFSSKKIAEEHVSLYKKLLNEGK</sequence>
<dbReference type="Pfam" id="PF00534">
    <property type="entry name" value="Glycos_transf_1"/>
    <property type="match status" value="1"/>
</dbReference>
<dbReference type="GeneID" id="10773463"/>
<dbReference type="OrthoDB" id="132546at2157"/>
<dbReference type="SUPFAM" id="SSF53756">
    <property type="entry name" value="UDP-Glycosyltransferase/glycogen phosphorylase"/>
    <property type="match status" value="1"/>
</dbReference>
<dbReference type="Pfam" id="PF13439">
    <property type="entry name" value="Glyco_transf_4"/>
    <property type="match status" value="1"/>
</dbReference>
<dbReference type="Gene3D" id="3.40.50.2000">
    <property type="entry name" value="Glycogen Phosphorylase B"/>
    <property type="match status" value="2"/>
</dbReference>
<dbReference type="KEGG" id="mok:Metok_1307"/>
<dbReference type="AlphaFoldDB" id="F8AJS6"/>
<accession>F8AJS6</accession>
<dbReference type="HOGENOM" id="CLU_009583_14_4_2"/>
<dbReference type="RefSeq" id="WP_013867456.1">
    <property type="nucleotide sequence ID" value="NC_015636.1"/>
</dbReference>
<dbReference type="Proteomes" id="UP000009296">
    <property type="component" value="Chromosome"/>
</dbReference>
<dbReference type="GO" id="GO:0016757">
    <property type="term" value="F:glycosyltransferase activity"/>
    <property type="evidence" value="ECO:0007669"/>
    <property type="project" value="InterPro"/>
</dbReference>
<dbReference type="InterPro" id="IPR028098">
    <property type="entry name" value="Glyco_trans_4-like_N"/>
</dbReference>
<reference evidence="4" key="1">
    <citation type="submission" date="2011-05" db="EMBL/GenBank/DDBJ databases">
        <title>Complete sequence of chromosome of Methanothermococcus okinawensis IH1.</title>
        <authorList>
            <consortium name="US DOE Joint Genome Institute"/>
            <person name="Lucas S."/>
            <person name="Han J."/>
            <person name="Lapidus A."/>
            <person name="Cheng J.-F."/>
            <person name="Goodwin L."/>
            <person name="Pitluck S."/>
            <person name="Peters L."/>
            <person name="Mikhailova N."/>
            <person name="Held B."/>
            <person name="Han C."/>
            <person name="Tapia R."/>
            <person name="Land M."/>
            <person name="Hauser L."/>
            <person name="Kyrpides N."/>
            <person name="Ivanova N."/>
            <person name="Pagani I."/>
            <person name="Sieprawska-Lupa M."/>
            <person name="Takai K."/>
            <person name="Miyazaki J."/>
            <person name="Whitman W."/>
            <person name="Woyke T."/>
        </authorList>
    </citation>
    <scope>NUCLEOTIDE SEQUENCE</scope>
    <source>
        <strain evidence="4">IH1</strain>
    </source>
</reference>
<proteinExistence type="predicted"/>
<feature type="domain" description="Glycosyltransferase subfamily 4-like N-terminal" evidence="3">
    <location>
        <begin position="52"/>
        <end position="155"/>
    </location>
</feature>
<feature type="domain" description="Glycosyl transferase family 1" evidence="2">
    <location>
        <begin position="184"/>
        <end position="339"/>
    </location>
</feature>
<dbReference type="eggNOG" id="arCOG01415">
    <property type="taxonomic scope" value="Archaea"/>
</dbReference>
<organism evidence="4 5">
    <name type="scientific">Methanothermococcus okinawensis (strain DSM 14208 / JCM 11175 / IH1)</name>
    <dbReference type="NCBI Taxonomy" id="647113"/>
    <lineage>
        <taxon>Archaea</taxon>
        <taxon>Methanobacteriati</taxon>
        <taxon>Methanobacteriota</taxon>
        <taxon>Methanomada group</taxon>
        <taxon>Methanococci</taxon>
        <taxon>Methanococcales</taxon>
        <taxon>Methanococcaceae</taxon>
        <taxon>Methanothermococcus</taxon>
    </lineage>
</organism>
<dbReference type="PANTHER" id="PTHR46401">
    <property type="entry name" value="GLYCOSYLTRANSFERASE WBBK-RELATED"/>
    <property type="match status" value="1"/>
</dbReference>
<dbReference type="PANTHER" id="PTHR46401:SF2">
    <property type="entry name" value="GLYCOSYLTRANSFERASE WBBK-RELATED"/>
    <property type="match status" value="1"/>
</dbReference>
<dbReference type="EMBL" id="CP002792">
    <property type="protein sequence ID" value="AEH07274.1"/>
    <property type="molecule type" value="Genomic_DNA"/>
</dbReference>
<evidence type="ECO:0000259" key="3">
    <source>
        <dbReference type="Pfam" id="PF13439"/>
    </source>
</evidence>
<keyword evidence="1 4" id="KW-0808">Transferase</keyword>
<name>F8AJS6_METOI</name>